<gene>
    <name evidence="2" type="ORF">M0812_05866</name>
</gene>
<protein>
    <recommendedName>
        <fullName evidence="1">WH2 domain-containing protein</fullName>
    </recommendedName>
</protein>
<dbReference type="EMBL" id="JANTQA010000012">
    <property type="protein sequence ID" value="KAJ3449708.1"/>
    <property type="molecule type" value="Genomic_DNA"/>
</dbReference>
<accession>A0AAV8A5W3</accession>
<evidence type="ECO:0000259" key="1">
    <source>
        <dbReference type="PROSITE" id="PS51082"/>
    </source>
</evidence>
<name>A0AAV8A5W3_9EUKA</name>
<sequence>MSQADEEQPQIDKKNDLLNQIKQGQQLKKTNINYQVPITQQIVKSFQLGHWLNILNLSILTLWYMEKPNKSQI</sequence>
<comment type="caution">
    <text evidence="2">The sequence shown here is derived from an EMBL/GenBank/DDBJ whole genome shotgun (WGS) entry which is preliminary data.</text>
</comment>
<dbReference type="Proteomes" id="UP001146793">
    <property type="component" value="Unassembled WGS sequence"/>
</dbReference>
<evidence type="ECO:0000313" key="3">
    <source>
        <dbReference type="Proteomes" id="UP001146793"/>
    </source>
</evidence>
<dbReference type="InterPro" id="IPR003124">
    <property type="entry name" value="WH2_dom"/>
</dbReference>
<feature type="domain" description="WH2" evidence="1">
    <location>
        <begin position="13"/>
        <end position="30"/>
    </location>
</feature>
<dbReference type="PROSITE" id="PS51082">
    <property type="entry name" value="WH2"/>
    <property type="match status" value="1"/>
</dbReference>
<organism evidence="2 3">
    <name type="scientific">Anaeramoeba flamelloides</name>
    <dbReference type="NCBI Taxonomy" id="1746091"/>
    <lineage>
        <taxon>Eukaryota</taxon>
        <taxon>Metamonada</taxon>
        <taxon>Anaeramoebidae</taxon>
        <taxon>Anaeramoeba</taxon>
    </lineage>
</organism>
<reference evidence="2" key="1">
    <citation type="submission" date="2022-08" db="EMBL/GenBank/DDBJ databases">
        <title>Novel sulphate-reducing endosymbionts in the free-living metamonad Anaeramoeba.</title>
        <authorList>
            <person name="Jerlstrom-Hultqvist J."/>
            <person name="Cepicka I."/>
            <person name="Gallot-Lavallee L."/>
            <person name="Salas-Leiva D."/>
            <person name="Curtis B.A."/>
            <person name="Zahonova K."/>
            <person name="Pipaliya S."/>
            <person name="Dacks J."/>
            <person name="Roger A.J."/>
        </authorList>
    </citation>
    <scope>NUCLEOTIDE SEQUENCE</scope>
    <source>
        <strain evidence="2">Busselton2</strain>
    </source>
</reference>
<dbReference type="AlphaFoldDB" id="A0AAV8A5W3"/>
<evidence type="ECO:0000313" key="2">
    <source>
        <dbReference type="EMBL" id="KAJ3449708.1"/>
    </source>
</evidence>
<dbReference type="GO" id="GO:0003779">
    <property type="term" value="F:actin binding"/>
    <property type="evidence" value="ECO:0007669"/>
    <property type="project" value="InterPro"/>
</dbReference>
<proteinExistence type="predicted"/>
<dbReference type="Pfam" id="PF02205">
    <property type="entry name" value="WH2"/>
    <property type="match status" value="1"/>
</dbReference>